<dbReference type="Proteomes" id="UP000789525">
    <property type="component" value="Unassembled WGS sequence"/>
</dbReference>
<proteinExistence type="predicted"/>
<protein>
    <submittedName>
        <fullName evidence="1">3467_t:CDS:1</fullName>
    </submittedName>
</protein>
<accession>A0ACA9MDX9</accession>
<reference evidence="1" key="1">
    <citation type="submission" date="2021-06" db="EMBL/GenBank/DDBJ databases">
        <authorList>
            <person name="Kallberg Y."/>
            <person name="Tangrot J."/>
            <person name="Rosling A."/>
        </authorList>
    </citation>
    <scope>NUCLEOTIDE SEQUENCE</scope>
    <source>
        <strain evidence="1">CL356</strain>
    </source>
</reference>
<evidence type="ECO:0000313" key="1">
    <source>
        <dbReference type="EMBL" id="CAG8579852.1"/>
    </source>
</evidence>
<name>A0ACA9MDX9_9GLOM</name>
<gene>
    <name evidence="1" type="ORF">ACOLOM_LOCUS5923</name>
</gene>
<comment type="caution">
    <text evidence="1">The sequence shown here is derived from an EMBL/GenBank/DDBJ whole genome shotgun (WGS) entry which is preliminary data.</text>
</comment>
<sequence>IGKNVSVKDYNTFLDRNESSGYKFHWDSGNVYIIDMANLDHEAVVSLLFKCFDRPNNGVIRGPIRVAGQPFHYDPTTIGKKTASDITIYPNVAHVPKPTLQHPGPPPSDVKGHPHGRIFCEVASAQITTLWNEKSTNWMHEQYVRCVFGIKLHRIRAVNRLVHRSMTARLWTRQTPAPPGSTPVAGLTGVSVQEWDFGTLQCNSNDPTGCTGPNIPAYQVNIPVSDVFWDPPIVAGTPNVIGYTVAVPPSITANNFVIDLYDIQQEVLETQ</sequence>
<feature type="non-terminal residue" evidence="1">
    <location>
        <position position="1"/>
    </location>
</feature>
<keyword evidence="2" id="KW-1185">Reference proteome</keyword>
<organism evidence="1 2">
    <name type="scientific">Acaulospora colombiana</name>
    <dbReference type="NCBI Taxonomy" id="27376"/>
    <lineage>
        <taxon>Eukaryota</taxon>
        <taxon>Fungi</taxon>
        <taxon>Fungi incertae sedis</taxon>
        <taxon>Mucoromycota</taxon>
        <taxon>Glomeromycotina</taxon>
        <taxon>Glomeromycetes</taxon>
        <taxon>Diversisporales</taxon>
        <taxon>Acaulosporaceae</taxon>
        <taxon>Acaulospora</taxon>
    </lineage>
</organism>
<evidence type="ECO:0000313" key="2">
    <source>
        <dbReference type="Proteomes" id="UP000789525"/>
    </source>
</evidence>
<dbReference type="EMBL" id="CAJVPT010011530">
    <property type="protein sequence ID" value="CAG8579852.1"/>
    <property type="molecule type" value="Genomic_DNA"/>
</dbReference>